<name>K0KV96_WICCF</name>
<dbReference type="InParanoid" id="K0KV96"/>
<evidence type="ECO:0000313" key="2">
    <source>
        <dbReference type="Proteomes" id="UP000009328"/>
    </source>
</evidence>
<evidence type="ECO:0000313" key="1">
    <source>
        <dbReference type="EMBL" id="CCH47156.1"/>
    </source>
</evidence>
<organism evidence="1 2">
    <name type="scientific">Wickerhamomyces ciferrii (strain ATCC 14091 / BCRC 22168 / CBS 111 / JCM 3599 / NBRC 0793 / NRRL Y-1031 F-60-10)</name>
    <name type="common">Yeast</name>
    <name type="synonym">Pichia ciferrii</name>
    <dbReference type="NCBI Taxonomy" id="1206466"/>
    <lineage>
        <taxon>Eukaryota</taxon>
        <taxon>Fungi</taxon>
        <taxon>Dikarya</taxon>
        <taxon>Ascomycota</taxon>
        <taxon>Saccharomycotina</taxon>
        <taxon>Saccharomycetes</taxon>
        <taxon>Phaffomycetales</taxon>
        <taxon>Wickerhamomycetaceae</taxon>
        <taxon>Wickerhamomyces</taxon>
    </lineage>
</organism>
<gene>
    <name evidence="1" type="ORF">BN7_6771</name>
</gene>
<dbReference type="Proteomes" id="UP000009328">
    <property type="component" value="Unassembled WGS sequence"/>
</dbReference>
<keyword evidence="2" id="KW-1185">Reference proteome</keyword>
<dbReference type="EMBL" id="CAIF01000341">
    <property type="protein sequence ID" value="CCH47156.1"/>
    <property type="molecule type" value="Genomic_DNA"/>
</dbReference>
<protein>
    <submittedName>
        <fullName evidence="1">Uncharacterized protein</fullName>
    </submittedName>
</protein>
<dbReference type="HOGENOM" id="CLU_748427_0_0_1"/>
<comment type="caution">
    <text evidence="1">The sequence shown here is derived from an EMBL/GenBank/DDBJ whole genome shotgun (WGS) entry which is preliminary data.</text>
</comment>
<dbReference type="AlphaFoldDB" id="K0KV96"/>
<dbReference type="InterPro" id="IPR029063">
    <property type="entry name" value="SAM-dependent_MTases_sf"/>
</dbReference>
<proteinExistence type="predicted"/>
<reference evidence="1 2" key="1">
    <citation type="journal article" date="2012" name="Eukaryot. Cell">
        <title>Draft genome sequence of Wickerhamomyces ciferrii NRRL Y-1031 F-60-10.</title>
        <authorList>
            <person name="Schneider J."/>
            <person name="Andrea H."/>
            <person name="Blom J."/>
            <person name="Jaenicke S."/>
            <person name="Ruckert C."/>
            <person name="Schorsch C."/>
            <person name="Szczepanowski R."/>
            <person name="Farwick M."/>
            <person name="Goesmann A."/>
            <person name="Puhler A."/>
            <person name="Schaffer S."/>
            <person name="Tauch A."/>
            <person name="Kohler T."/>
            <person name="Brinkrolf K."/>
        </authorList>
    </citation>
    <scope>NUCLEOTIDE SEQUENCE [LARGE SCALE GENOMIC DNA]</scope>
    <source>
        <strain evidence="2">ATCC 14091 / BCRC 22168 / CBS 111 / JCM 3599 / NBRC 0793 / NRRL Y-1031 F-60-10</strain>
    </source>
</reference>
<sequence>MGEIIKLNDSLFRSKTPEFKLDYNIFKNFFEEGYGTSTKLMFKPPLNKGTLKLKLIMDKNVIKIPMMKRYDVDSLMILGSFAVIYKALFLKIDADLAEEKFRCIDDERFKDVVTGKDMIVLVDDINGIVEFFKQNYKSELRKLKTDYTNVEIEILEKITNVCWHISLVKNEGILQRAANKSYLQYGEVFLPDLLTIISMYHDESFKCFVEIGAGLFQNIYIINTLKLFESLIGFEVNFKLKKVMKHYKKNFRKICDLLRLNHDMRMYKTKVIFSKDEKAFMKLHNYEQKCMVFASNLLFSESSLMDLRDIYLKDEIQKGSIFISYKLPIFAEYSRGKSEEIKNSLFNHKVFMSRCSWSSSLVPLHILERK</sequence>
<dbReference type="Gene3D" id="3.40.50.150">
    <property type="entry name" value="Vaccinia Virus protein VP39"/>
    <property type="match status" value="1"/>
</dbReference>
<accession>K0KV96</accession>